<feature type="region of interest" description="Disordered" evidence="1">
    <location>
        <begin position="516"/>
        <end position="537"/>
    </location>
</feature>
<dbReference type="Gene3D" id="1.25.70.10">
    <property type="entry name" value="Transcription termination factor 3, mitochondrial"/>
    <property type="match status" value="1"/>
</dbReference>
<reference evidence="2" key="1">
    <citation type="journal article" date="2020" name="bioRxiv">
        <title>Comparative genomics of Chlamydomonas.</title>
        <authorList>
            <person name="Craig R.J."/>
            <person name="Hasan A.R."/>
            <person name="Ness R.W."/>
            <person name="Keightley P.D."/>
        </authorList>
    </citation>
    <scope>NUCLEOTIDE SEQUENCE</scope>
    <source>
        <strain evidence="2">CCAP 11/70</strain>
    </source>
</reference>
<comment type="caution">
    <text evidence="2">The sequence shown here is derived from an EMBL/GenBank/DDBJ whole genome shotgun (WGS) entry which is preliminary data.</text>
</comment>
<protein>
    <submittedName>
        <fullName evidence="2">Uncharacterized protein</fullName>
    </submittedName>
</protein>
<feature type="region of interest" description="Disordered" evidence="1">
    <location>
        <begin position="753"/>
        <end position="773"/>
    </location>
</feature>
<feature type="compositionally biased region" description="Low complexity" evidence="1">
    <location>
        <begin position="178"/>
        <end position="192"/>
    </location>
</feature>
<feature type="compositionally biased region" description="Low complexity" evidence="1">
    <location>
        <begin position="516"/>
        <end position="530"/>
    </location>
</feature>
<feature type="compositionally biased region" description="Basic and acidic residues" evidence="1">
    <location>
        <begin position="386"/>
        <end position="403"/>
    </location>
</feature>
<gene>
    <name evidence="2" type="ORF">HYH03_000214</name>
</gene>
<feature type="region of interest" description="Disordered" evidence="1">
    <location>
        <begin position="178"/>
        <end position="242"/>
    </location>
</feature>
<feature type="compositionally biased region" description="Low complexity" evidence="1">
    <location>
        <begin position="209"/>
        <end position="220"/>
    </location>
</feature>
<sequence length="1185" mass="121451">MASCPTAYSSGLNAHRCVGAGRAPVCPPRAPARRHVSAASLTQQASSTDTPIEEHNVVAGSVAGNHHLNGHAVAEGLAVHVAAPQGIHLSDLLVSGTAGAGRGRRKKAAAADADSASPSHTADGEAHAQAQSAPTTPGRRRKAKAPAEAPPPQADHVVSADSVTAALAAANAAADAAETASTSAPAHTPAPARKARTPKAQLATPPPSGAAAAPPVASPSTLQPVAEAVEQPAASPPETREAARARIAALKTNLLQSLRRESRSPSANSVNLILTPLPSKTGAAPAARPVTAAAAAAGGAASPQPSPPQSERLRAVPLAPLAPRSSDRSPERLPPSRGDARGYGDEREGQEERGGRTGPGRVLRPQQRSDSPFAKPLGPFAQQRGDYGRDRTPADRAERVERPEPEEEEGLGGRALKPRALRRAEEAARRAREAPDLADRERRAAAQRSADEEYARYVEGVAAAVAAEARLCGGAGAAQPAAAAGPAPVMAAAAAAAAAEPVATVAAAAAVVSKPAAEPAQRQPQAAAPAPEKEKEREQVDLLKGLAAMFRNFARKPSPAAAAAALVAGSAAAAGAAATSAASGKDIRLILSPLENPAPEPELAPAADEAAQARALEASAAATAASRASLLTLLKPVPVARLPTITRRKAVMGFTRKRFRLRAPSAEDAEEAGVAPEGEAGMSPAEVRLLRRKAYFYRQIAPKRLTDLSAGAGAGAEGAEEEGVQGTEGASALGALAAGGAVAAAAAAGAAGAAKAADEEVRPKGRVTGRSYNMRLKEQYKDRLKRVVRKAAPVRVGPVVAASVAAASAAKSAAAPSTAGAEDDAEAEGGAEVEARGEYNSAAEVANDVYEQVMGVRLPERAMYGRRAEALAAMSPQQIKERSRAWVDACGKEYALAFHAREPLLLARPPEELLLTLEAFSRVFDLPPDACVAAALKAPELVGLPEQQLAGTVAAVSDALEMGMGEAGKIVLKMPRLVLSEATFPVARRVALLGALLPVSRDKLRQVVRRRPQLLTKSLQSLAAFMMTASQELGLPLFDVALLIAGSPGVTGVNSARLSSRWAAIRAATARVPAWRSQLQALPPPSLGRCLVANETAIARLELVADKGLDADPSLASFPQLLTMSAGHFKSLVSRAERQQGSQRSTQRQAGATAQAAAMGRAWRSSAGTRPEAWEAAAVEEAVAA</sequence>
<dbReference type="AlphaFoldDB" id="A0A835YI99"/>
<feature type="region of interest" description="Disordered" evidence="1">
    <location>
        <begin position="1134"/>
        <end position="1174"/>
    </location>
</feature>
<feature type="compositionally biased region" description="Acidic residues" evidence="1">
    <location>
        <begin position="821"/>
        <end position="831"/>
    </location>
</feature>
<organism evidence="2 3">
    <name type="scientific">Edaphochlamys debaryana</name>
    <dbReference type="NCBI Taxonomy" id="47281"/>
    <lineage>
        <taxon>Eukaryota</taxon>
        <taxon>Viridiplantae</taxon>
        <taxon>Chlorophyta</taxon>
        <taxon>core chlorophytes</taxon>
        <taxon>Chlorophyceae</taxon>
        <taxon>CS clade</taxon>
        <taxon>Chlamydomonadales</taxon>
        <taxon>Chlamydomonadales incertae sedis</taxon>
        <taxon>Edaphochlamys</taxon>
    </lineage>
</organism>
<dbReference type="Proteomes" id="UP000612055">
    <property type="component" value="Unassembled WGS sequence"/>
</dbReference>
<feature type="compositionally biased region" description="Basic and acidic residues" evidence="1">
    <location>
        <begin position="422"/>
        <end position="453"/>
    </location>
</feature>
<feature type="region of interest" description="Disordered" evidence="1">
    <location>
        <begin position="319"/>
        <end position="453"/>
    </location>
</feature>
<name>A0A835YI99_9CHLO</name>
<keyword evidence="3" id="KW-1185">Reference proteome</keyword>
<feature type="compositionally biased region" description="Low complexity" evidence="1">
    <location>
        <begin position="1139"/>
        <end position="1165"/>
    </location>
</feature>
<feature type="compositionally biased region" description="Basic and acidic residues" evidence="1">
    <location>
        <begin position="338"/>
        <end position="355"/>
    </location>
</feature>
<proteinExistence type="predicted"/>
<evidence type="ECO:0000313" key="2">
    <source>
        <dbReference type="EMBL" id="KAG2501713.1"/>
    </source>
</evidence>
<dbReference type="InterPro" id="IPR038538">
    <property type="entry name" value="MTERF_sf"/>
</dbReference>
<dbReference type="EMBL" id="JAEHOE010000001">
    <property type="protein sequence ID" value="KAG2501713.1"/>
    <property type="molecule type" value="Genomic_DNA"/>
</dbReference>
<dbReference type="OrthoDB" id="543523at2759"/>
<feature type="region of interest" description="Disordered" evidence="1">
    <location>
        <begin position="104"/>
        <end position="157"/>
    </location>
</feature>
<accession>A0A835YI99</accession>
<evidence type="ECO:0000313" key="3">
    <source>
        <dbReference type="Proteomes" id="UP000612055"/>
    </source>
</evidence>
<evidence type="ECO:0000256" key="1">
    <source>
        <dbReference type="SAM" id="MobiDB-lite"/>
    </source>
</evidence>
<feature type="region of interest" description="Disordered" evidence="1">
    <location>
        <begin position="812"/>
        <end position="834"/>
    </location>
</feature>